<feature type="region of interest" description="Disordered" evidence="1">
    <location>
        <begin position="116"/>
        <end position="161"/>
    </location>
</feature>
<comment type="caution">
    <text evidence="2">The sequence shown here is derived from an EMBL/GenBank/DDBJ whole genome shotgun (WGS) entry which is preliminary data.</text>
</comment>
<keyword evidence="3" id="KW-1185">Reference proteome</keyword>
<evidence type="ECO:0000256" key="1">
    <source>
        <dbReference type="SAM" id="MobiDB-lite"/>
    </source>
</evidence>
<evidence type="ECO:0000313" key="2">
    <source>
        <dbReference type="EMBL" id="MFD3263231.1"/>
    </source>
</evidence>
<proteinExistence type="predicted"/>
<protein>
    <submittedName>
        <fullName evidence="2">Uncharacterized protein</fullName>
    </submittedName>
</protein>
<name>A0ABW6CM97_9CAUL</name>
<sequence>MTTWSSIFPKGYALLDRQYFYEPGVYSAVAPAGTAYVRAAADGAGGFKDAGGDGWGGGSAYAFDQEACAPGATFSVQVGDTAFSRPSADTVAGDSYVKRADTSSLVYADRGRHSGSKGLAANSVGSVKRSGSDATANQGGASAGDDGDTRPMGLGGRGASVNVSAMPGGGGGRGVFGGATSVVPAGDGVVALEFYARNPGY</sequence>
<organism evidence="2 3">
    <name type="scientific">Phenylobacterium ferrooxidans</name>
    <dbReference type="NCBI Taxonomy" id="2982689"/>
    <lineage>
        <taxon>Bacteria</taxon>
        <taxon>Pseudomonadati</taxon>
        <taxon>Pseudomonadota</taxon>
        <taxon>Alphaproteobacteria</taxon>
        <taxon>Caulobacterales</taxon>
        <taxon>Caulobacteraceae</taxon>
        <taxon>Phenylobacterium</taxon>
    </lineage>
</organism>
<evidence type="ECO:0000313" key="3">
    <source>
        <dbReference type="Proteomes" id="UP001598130"/>
    </source>
</evidence>
<accession>A0ABW6CM97</accession>
<reference evidence="2 3" key="1">
    <citation type="submission" date="2022-09" db="EMBL/GenBank/DDBJ databases">
        <title>New species of Phenylobacterium.</title>
        <authorList>
            <person name="Mieszkin S."/>
        </authorList>
    </citation>
    <scope>NUCLEOTIDE SEQUENCE [LARGE SCALE GENOMIC DNA]</scope>
    <source>
        <strain evidence="2 3">HK31-G</strain>
    </source>
</reference>
<dbReference type="Proteomes" id="UP001598130">
    <property type="component" value="Unassembled WGS sequence"/>
</dbReference>
<gene>
    <name evidence="2" type="ORF">OCL97_04525</name>
</gene>
<dbReference type="EMBL" id="JAOTJD010000005">
    <property type="protein sequence ID" value="MFD3263231.1"/>
    <property type="molecule type" value="Genomic_DNA"/>
</dbReference>
<dbReference type="RefSeq" id="WP_377368005.1">
    <property type="nucleotide sequence ID" value="NZ_JAOTJD010000005.1"/>
</dbReference>